<protein>
    <submittedName>
        <fullName evidence="2">Uncharacterized protein</fullName>
    </submittedName>
</protein>
<feature type="region of interest" description="Disordered" evidence="1">
    <location>
        <begin position="1"/>
        <end position="84"/>
    </location>
</feature>
<keyword evidence="3" id="KW-1185">Reference proteome</keyword>
<organism evidence="2 3">
    <name type="scientific">Candidatus Viadribacter manganicus</name>
    <dbReference type="NCBI Taxonomy" id="1759059"/>
    <lineage>
        <taxon>Bacteria</taxon>
        <taxon>Pseudomonadati</taxon>
        <taxon>Pseudomonadota</taxon>
        <taxon>Alphaproteobacteria</taxon>
        <taxon>Hyphomonadales</taxon>
        <taxon>Hyphomonadaceae</taxon>
        <taxon>Candidatus Viadribacter</taxon>
    </lineage>
</organism>
<evidence type="ECO:0000313" key="3">
    <source>
        <dbReference type="Proteomes" id="UP000092498"/>
    </source>
</evidence>
<dbReference type="Proteomes" id="UP000092498">
    <property type="component" value="Chromosome"/>
</dbReference>
<dbReference type="STRING" id="1759059.ATE48_08210"/>
<proteinExistence type="predicted"/>
<name>A0A1B1AH72_9PROT</name>
<sequence>MLRGDCIGRRAMASPKPLRRPPAYRDQPEQMSLFDGEPEALKSDPIKDVAPLKPQPIDSKPDDDAADVPALQPPEAPGRAKAKACAPSAKRKKLTLAPSDIVKVADMPLYSEDAIESALESMKQLPATQLWFTYKDIQYYFGVSRATVMRRLQKRLVPGVRMIGASVLEDSAIRRFDRVQMRWLLLSLRCRRES</sequence>
<accession>A0A1B1AH72</accession>
<evidence type="ECO:0000313" key="2">
    <source>
        <dbReference type="EMBL" id="ANP45905.1"/>
    </source>
</evidence>
<dbReference type="InParanoid" id="A0A1B1AH72"/>
<dbReference type="EMBL" id="CP013244">
    <property type="protein sequence ID" value="ANP45905.1"/>
    <property type="molecule type" value="Genomic_DNA"/>
</dbReference>
<dbReference type="AlphaFoldDB" id="A0A1B1AH72"/>
<dbReference type="KEGG" id="cbot:ATE48_08210"/>
<gene>
    <name evidence="2" type="ORF">ATE48_08210</name>
</gene>
<evidence type="ECO:0000256" key="1">
    <source>
        <dbReference type="SAM" id="MobiDB-lite"/>
    </source>
</evidence>
<reference evidence="2 3" key="1">
    <citation type="submission" date="2015-11" db="EMBL/GenBank/DDBJ databases">
        <title>Whole-Genome Sequence of Candidatus Oderbacter manganicum from the National Park Lower Oder Valley, Germany.</title>
        <authorList>
            <person name="Braun B."/>
            <person name="Liere K."/>
            <person name="Szewzyk U."/>
        </authorList>
    </citation>
    <scope>NUCLEOTIDE SEQUENCE [LARGE SCALE GENOMIC DNA]</scope>
    <source>
        <strain evidence="2 3">OTSz_A_272</strain>
    </source>
</reference>